<evidence type="ECO:0000313" key="2">
    <source>
        <dbReference type="Proteomes" id="UP000054783"/>
    </source>
</evidence>
<organism evidence="1 2">
    <name type="scientific">Trichinella patagoniensis</name>
    <dbReference type="NCBI Taxonomy" id="990121"/>
    <lineage>
        <taxon>Eukaryota</taxon>
        <taxon>Metazoa</taxon>
        <taxon>Ecdysozoa</taxon>
        <taxon>Nematoda</taxon>
        <taxon>Enoplea</taxon>
        <taxon>Dorylaimia</taxon>
        <taxon>Trichinellida</taxon>
        <taxon>Trichinellidae</taxon>
        <taxon>Trichinella</taxon>
    </lineage>
</organism>
<accession>A0A0V0YSA9</accession>
<reference evidence="1 2" key="1">
    <citation type="submission" date="2015-01" db="EMBL/GenBank/DDBJ databases">
        <title>Evolution of Trichinella species and genotypes.</title>
        <authorList>
            <person name="Korhonen P.K."/>
            <person name="Edoardo P."/>
            <person name="Giuseppe L.R."/>
            <person name="Gasser R.B."/>
        </authorList>
    </citation>
    <scope>NUCLEOTIDE SEQUENCE [LARGE SCALE GENOMIC DNA]</scope>
    <source>
        <strain evidence="1">ISS2496</strain>
    </source>
</reference>
<comment type="caution">
    <text evidence="1">The sequence shown here is derived from an EMBL/GenBank/DDBJ whole genome shotgun (WGS) entry which is preliminary data.</text>
</comment>
<evidence type="ECO:0000313" key="1">
    <source>
        <dbReference type="EMBL" id="KRY03021.1"/>
    </source>
</evidence>
<protein>
    <submittedName>
        <fullName evidence="1">Uncharacterized protein</fullName>
    </submittedName>
</protein>
<name>A0A0V0YSA9_9BILA</name>
<gene>
    <name evidence="1" type="ORF">T12_6676</name>
</gene>
<dbReference type="Proteomes" id="UP000054783">
    <property type="component" value="Unassembled WGS sequence"/>
</dbReference>
<sequence length="39" mass="4267">MATTIPDTTILESAHDRLAPRGLSDFGMPSIAQAYEFEI</sequence>
<dbReference type="AlphaFoldDB" id="A0A0V0YSA9"/>
<keyword evidence="2" id="KW-1185">Reference proteome</keyword>
<proteinExistence type="predicted"/>
<dbReference type="EMBL" id="JYDQ01003215">
    <property type="protein sequence ID" value="KRY03021.1"/>
    <property type="molecule type" value="Genomic_DNA"/>
</dbReference>